<dbReference type="InterPro" id="IPR016152">
    <property type="entry name" value="PTrfase/Anion_transptr"/>
</dbReference>
<keyword evidence="2" id="KW-0808">Transferase</keyword>
<dbReference type="Gene3D" id="3.40.930.10">
    <property type="entry name" value="Mannitol-specific EII, Chain A"/>
    <property type="match status" value="1"/>
</dbReference>
<dbReference type="PANTHER" id="PTHR47738">
    <property type="entry name" value="PTS SYSTEM FRUCTOSE-LIKE EIIA COMPONENT-RELATED"/>
    <property type="match status" value="1"/>
</dbReference>
<evidence type="ECO:0000256" key="2">
    <source>
        <dbReference type="ARBA" id="ARBA00022679"/>
    </source>
</evidence>
<dbReference type="CDD" id="cd00211">
    <property type="entry name" value="PTS_IIA_fru"/>
    <property type="match status" value="1"/>
</dbReference>
<dbReference type="GO" id="GO:0016740">
    <property type="term" value="F:transferase activity"/>
    <property type="evidence" value="ECO:0007669"/>
    <property type="project" value="UniProtKB-KW"/>
</dbReference>
<proteinExistence type="predicted"/>
<evidence type="ECO:0000313" key="4">
    <source>
        <dbReference type="EMBL" id="VAX15680.1"/>
    </source>
</evidence>
<reference evidence="4" key="1">
    <citation type="submission" date="2018-06" db="EMBL/GenBank/DDBJ databases">
        <authorList>
            <person name="Zhirakovskaya E."/>
        </authorList>
    </citation>
    <scope>NUCLEOTIDE SEQUENCE</scope>
</reference>
<sequence length="154" mass="17117">MKIVDFLKRENCVASLSSTDKEEALRELCDLLRTNGDVEDGPAIFDAVINRERLGSTGIGDHVAIPHAKTPEVEYITAAFGLSRSGVEYFAVDDKPVRLIFLLVASDNATGVHLKALARISRLLKSDTFRKEIENVKSPEEIYETIEREDIKLG</sequence>
<accession>A0A3B1BYC6</accession>
<dbReference type="EMBL" id="UOGC01000019">
    <property type="protein sequence ID" value="VAX15680.1"/>
    <property type="molecule type" value="Genomic_DNA"/>
</dbReference>
<dbReference type="SUPFAM" id="SSF55804">
    <property type="entry name" value="Phoshotransferase/anion transport protein"/>
    <property type="match status" value="1"/>
</dbReference>
<dbReference type="InterPro" id="IPR002178">
    <property type="entry name" value="PTS_EIIA_type-2_dom"/>
</dbReference>
<dbReference type="PROSITE" id="PS51094">
    <property type="entry name" value="PTS_EIIA_TYPE_2"/>
    <property type="match status" value="1"/>
</dbReference>
<feature type="domain" description="PTS EIIA type-2" evidence="3">
    <location>
        <begin position="5"/>
        <end position="149"/>
    </location>
</feature>
<name>A0A3B1BYC6_9ZZZZ</name>
<evidence type="ECO:0000259" key="3">
    <source>
        <dbReference type="PROSITE" id="PS51094"/>
    </source>
</evidence>
<gene>
    <name evidence="4" type="ORF">MNBD_NITROSPINAE01-93</name>
</gene>
<evidence type="ECO:0000256" key="1">
    <source>
        <dbReference type="ARBA" id="ARBA00004496"/>
    </source>
</evidence>
<dbReference type="AlphaFoldDB" id="A0A3B1BYC6"/>
<dbReference type="GO" id="GO:0005737">
    <property type="term" value="C:cytoplasm"/>
    <property type="evidence" value="ECO:0007669"/>
    <property type="project" value="UniProtKB-SubCell"/>
</dbReference>
<dbReference type="FunFam" id="3.40.930.10:FF:000009">
    <property type="entry name" value="PTS system, fructose specific IIABC component"/>
    <property type="match status" value="1"/>
</dbReference>
<dbReference type="PROSITE" id="PS00372">
    <property type="entry name" value="PTS_EIIA_TYPE_2_HIS"/>
    <property type="match status" value="1"/>
</dbReference>
<protein>
    <submittedName>
        <fullName evidence="4">PTS IIA-like nitrogen-regulatory protein PtsN</fullName>
    </submittedName>
</protein>
<organism evidence="4">
    <name type="scientific">hydrothermal vent metagenome</name>
    <dbReference type="NCBI Taxonomy" id="652676"/>
    <lineage>
        <taxon>unclassified sequences</taxon>
        <taxon>metagenomes</taxon>
        <taxon>ecological metagenomes</taxon>
    </lineage>
</organism>
<comment type="subcellular location">
    <subcellularLocation>
        <location evidence="1">Cytoplasm</location>
    </subcellularLocation>
</comment>
<dbReference type="PANTHER" id="PTHR47738:SF2">
    <property type="entry name" value="PTS SYSTEM FRUCTOSE-LIKE EIIA COMPONENT"/>
    <property type="match status" value="1"/>
</dbReference>
<dbReference type="InterPro" id="IPR051541">
    <property type="entry name" value="PTS_SugarTrans_NitroReg"/>
</dbReference>
<dbReference type="Pfam" id="PF00359">
    <property type="entry name" value="PTS_EIIA_2"/>
    <property type="match status" value="1"/>
</dbReference>